<proteinExistence type="predicted"/>
<reference evidence="1" key="1">
    <citation type="journal article" date="2015" name="Nature">
        <title>Complex archaea that bridge the gap between prokaryotes and eukaryotes.</title>
        <authorList>
            <person name="Spang A."/>
            <person name="Saw J.H."/>
            <person name="Jorgensen S.L."/>
            <person name="Zaremba-Niedzwiedzka K."/>
            <person name="Martijn J."/>
            <person name="Lind A.E."/>
            <person name="van Eijk R."/>
            <person name="Schleper C."/>
            <person name="Guy L."/>
            <person name="Ettema T.J."/>
        </authorList>
    </citation>
    <scope>NUCLEOTIDE SEQUENCE</scope>
</reference>
<protein>
    <submittedName>
        <fullName evidence="1">Uncharacterized protein</fullName>
    </submittedName>
</protein>
<comment type="caution">
    <text evidence="1">The sequence shown here is derived from an EMBL/GenBank/DDBJ whole genome shotgun (WGS) entry which is preliminary data.</text>
</comment>
<dbReference type="EMBL" id="LAZR01024854">
    <property type="protein sequence ID" value="KKL73787.1"/>
    <property type="molecule type" value="Genomic_DNA"/>
</dbReference>
<dbReference type="AlphaFoldDB" id="A0A0F9HFC9"/>
<sequence>MSRYGFNVDNVEIVVGWDNPTQTFFGQTEVDGVPVVDTMINMGRYDIKDVYLLEKMIGFDIPGDICNKLLVDIGTSTPQTPLQKRMGEIFKPILENQK</sequence>
<name>A0A0F9HFC9_9ZZZZ</name>
<evidence type="ECO:0000313" key="1">
    <source>
        <dbReference type="EMBL" id="KKL73787.1"/>
    </source>
</evidence>
<organism evidence="1">
    <name type="scientific">marine sediment metagenome</name>
    <dbReference type="NCBI Taxonomy" id="412755"/>
    <lineage>
        <taxon>unclassified sequences</taxon>
        <taxon>metagenomes</taxon>
        <taxon>ecological metagenomes</taxon>
    </lineage>
</organism>
<gene>
    <name evidence="1" type="ORF">LCGC14_2071360</name>
</gene>
<accession>A0A0F9HFC9</accession>